<dbReference type="WBParaSite" id="ACOC_0000245201-mRNA-1">
    <property type="protein sequence ID" value="ACOC_0000245201-mRNA-1"/>
    <property type="gene ID" value="ACOC_0000245201"/>
</dbReference>
<evidence type="ECO:0000313" key="2">
    <source>
        <dbReference type="Proteomes" id="UP000267027"/>
    </source>
</evidence>
<protein>
    <submittedName>
        <fullName evidence="3">ABC transporter ATP-binding protein</fullName>
    </submittedName>
</protein>
<dbReference type="AlphaFoldDB" id="A0A0R3PEG0"/>
<reference evidence="3" key="1">
    <citation type="submission" date="2017-02" db="UniProtKB">
        <authorList>
            <consortium name="WormBaseParasite"/>
        </authorList>
    </citation>
    <scope>IDENTIFICATION</scope>
</reference>
<evidence type="ECO:0000313" key="3">
    <source>
        <dbReference type="WBParaSite" id="ACOC_0000245201-mRNA-1"/>
    </source>
</evidence>
<name>A0A0R3PEG0_ANGCS</name>
<proteinExistence type="predicted"/>
<sequence length="96" mass="10974">MLLFFDNYIVQLNRRALRSRFMKQNLNEGRALLVGKLENDQVRLPEVVALALSESLDLHGISSDTSIRNMFDVSYIDEGMFVVINQLSVQTILTLD</sequence>
<keyword evidence="2" id="KW-1185">Reference proteome</keyword>
<dbReference type="Proteomes" id="UP000267027">
    <property type="component" value="Unassembled WGS sequence"/>
</dbReference>
<reference evidence="1 2" key="2">
    <citation type="submission" date="2018-11" db="EMBL/GenBank/DDBJ databases">
        <authorList>
            <consortium name="Pathogen Informatics"/>
        </authorList>
    </citation>
    <scope>NUCLEOTIDE SEQUENCE [LARGE SCALE GENOMIC DNA]</scope>
    <source>
        <strain evidence="1 2">Costa Rica</strain>
    </source>
</reference>
<accession>A0A0R3PEG0</accession>
<dbReference type="EMBL" id="UYYA01000497">
    <property type="protein sequence ID" value="VDM54038.1"/>
    <property type="molecule type" value="Genomic_DNA"/>
</dbReference>
<gene>
    <name evidence="1" type="ORF">ACOC_LOCUS2453</name>
</gene>
<evidence type="ECO:0000313" key="1">
    <source>
        <dbReference type="EMBL" id="VDM54038.1"/>
    </source>
</evidence>
<organism evidence="3">
    <name type="scientific">Angiostrongylus costaricensis</name>
    <name type="common">Nematode worm</name>
    <dbReference type="NCBI Taxonomy" id="334426"/>
    <lineage>
        <taxon>Eukaryota</taxon>
        <taxon>Metazoa</taxon>
        <taxon>Ecdysozoa</taxon>
        <taxon>Nematoda</taxon>
        <taxon>Chromadorea</taxon>
        <taxon>Rhabditida</taxon>
        <taxon>Rhabditina</taxon>
        <taxon>Rhabditomorpha</taxon>
        <taxon>Strongyloidea</taxon>
        <taxon>Metastrongylidae</taxon>
        <taxon>Angiostrongylus</taxon>
    </lineage>
</organism>